<evidence type="ECO:0000259" key="4">
    <source>
        <dbReference type="PROSITE" id="PS50987"/>
    </source>
</evidence>
<protein>
    <submittedName>
        <fullName evidence="5">Transcriptional regulator</fullName>
    </submittedName>
</protein>
<dbReference type="PANTHER" id="PTHR33154">
    <property type="entry name" value="TRANSCRIPTIONAL REGULATOR, ARSR FAMILY"/>
    <property type="match status" value="1"/>
</dbReference>
<dbReference type="RefSeq" id="WP_089035304.1">
    <property type="nucleotide sequence ID" value="NZ_CP022278.1"/>
</dbReference>
<evidence type="ECO:0000256" key="2">
    <source>
        <dbReference type="ARBA" id="ARBA00023125"/>
    </source>
</evidence>
<evidence type="ECO:0000256" key="3">
    <source>
        <dbReference type="ARBA" id="ARBA00023163"/>
    </source>
</evidence>
<gene>
    <name evidence="5" type="ORF">BG910_01415</name>
</gene>
<name>A0A220RZC8_9NEIS</name>
<dbReference type="EMBL" id="CP022278">
    <property type="protein sequence ID" value="ASK26581.1"/>
    <property type="molecule type" value="Genomic_DNA"/>
</dbReference>
<reference evidence="5 6" key="1">
    <citation type="submission" date="2017-06" db="EMBL/GenBank/DDBJ databases">
        <title>Neisseria chenwenguii sp. nov., isolated from the intestinal contents of Tibetan Plateau Pika in Yushu, Qinghai Province, China.</title>
        <authorList>
            <person name="Zhang G."/>
        </authorList>
    </citation>
    <scope>NUCLEOTIDE SEQUENCE [LARGE SCALE GENOMIC DNA]</scope>
    <source>
        <strain evidence="5 6">10023</strain>
    </source>
</reference>
<dbReference type="Gene3D" id="1.10.10.10">
    <property type="entry name" value="Winged helix-like DNA-binding domain superfamily/Winged helix DNA-binding domain"/>
    <property type="match status" value="1"/>
</dbReference>
<dbReference type="AlphaFoldDB" id="A0A220RZC8"/>
<dbReference type="InterPro" id="IPR036390">
    <property type="entry name" value="WH_DNA-bd_sf"/>
</dbReference>
<evidence type="ECO:0000313" key="5">
    <source>
        <dbReference type="EMBL" id="ASK26581.1"/>
    </source>
</evidence>
<dbReference type="InterPro" id="IPR001845">
    <property type="entry name" value="HTH_ArsR_DNA-bd_dom"/>
</dbReference>
<dbReference type="InterPro" id="IPR051081">
    <property type="entry name" value="HTH_MetalResp_TranReg"/>
</dbReference>
<sequence>MNFIEICKILANENRVQMLQWLKNPERYFLGAEFTADAINSEGGVCVQAITVKSGLAQSVVSNYLNSMKTVGLVSVSRSGKWMYYRYQAQAVERFLADLQQNI</sequence>
<dbReference type="KEGG" id="nei:BG910_01415"/>
<dbReference type="SUPFAM" id="SSF46785">
    <property type="entry name" value="Winged helix' DNA-binding domain"/>
    <property type="match status" value="1"/>
</dbReference>
<keyword evidence="2" id="KW-0238">DNA-binding</keyword>
<keyword evidence="3" id="KW-0804">Transcription</keyword>
<dbReference type="Proteomes" id="UP000198238">
    <property type="component" value="Chromosome"/>
</dbReference>
<dbReference type="InterPro" id="IPR011991">
    <property type="entry name" value="ArsR-like_HTH"/>
</dbReference>
<evidence type="ECO:0000256" key="1">
    <source>
        <dbReference type="ARBA" id="ARBA00023015"/>
    </source>
</evidence>
<feature type="domain" description="HTH arsR-type" evidence="4">
    <location>
        <begin position="1"/>
        <end position="103"/>
    </location>
</feature>
<keyword evidence="6" id="KW-1185">Reference proteome</keyword>
<evidence type="ECO:0000313" key="6">
    <source>
        <dbReference type="Proteomes" id="UP000198238"/>
    </source>
</evidence>
<keyword evidence="1" id="KW-0805">Transcription regulation</keyword>
<dbReference type="PROSITE" id="PS50987">
    <property type="entry name" value="HTH_ARSR_2"/>
    <property type="match status" value="1"/>
</dbReference>
<dbReference type="GO" id="GO:0003700">
    <property type="term" value="F:DNA-binding transcription factor activity"/>
    <property type="evidence" value="ECO:0007669"/>
    <property type="project" value="InterPro"/>
</dbReference>
<accession>A0A220RZC8</accession>
<proteinExistence type="predicted"/>
<dbReference type="InterPro" id="IPR036388">
    <property type="entry name" value="WH-like_DNA-bd_sf"/>
</dbReference>
<organism evidence="5 6">
    <name type="scientific">Neisseria chenwenguii</name>
    <dbReference type="NCBI Taxonomy" id="1853278"/>
    <lineage>
        <taxon>Bacteria</taxon>
        <taxon>Pseudomonadati</taxon>
        <taxon>Pseudomonadota</taxon>
        <taxon>Betaproteobacteria</taxon>
        <taxon>Neisseriales</taxon>
        <taxon>Neisseriaceae</taxon>
        <taxon>Neisseria</taxon>
    </lineage>
</organism>
<dbReference type="PANTHER" id="PTHR33154:SF33">
    <property type="entry name" value="TRANSCRIPTIONAL REPRESSOR SDPR"/>
    <property type="match status" value="1"/>
</dbReference>
<dbReference type="GO" id="GO:0003677">
    <property type="term" value="F:DNA binding"/>
    <property type="evidence" value="ECO:0007669"/>
    <property type="project" value="UniProtKB-KW"/>
</dbReference>
<dbReference type="SMART" id="SM00418">
    <property type="entry name" value="HTH_ARSR"/>
    <property type="match status" value="1"/>
</dbReference>
<dbReference type="CDD" id="cd00090">
    <property type="entry name" value="HTH_ARSR"/>
    <property type="match status" value="1"/>
</dbReference>